<dbReference type="EMBL" id="CDHN01000003">
    <property type="protein sequence ID" value="CEJ89812.1"/>
    <property type="molecule type" value="Genomic_DNA"/>
</dbReference>
<dbReference type="InterPro" id="IPR001708">
    <property type="entry name" value="YidC/ALB3/OXA1/COX18"/>
</dbReference>
<comment type="subcellular location">
    <subcellularLocation>
        <location evidence="9">Membrane</location>
        <topology evidence="9">Multi-pass membrane protein</topology>
    </subcellularLocation>
    <subcellularLocation>
        <location evidence="1">Mitochondrion inner membrane</location>
        <topology evidence="1">Multi-pass membrane protein</topology>
    </subcellularLocation>
</comment>
<evidence type="ECO:0000256" key="11">
    <source>
        <dbReference type="SAM" id="Phobius"/>
    </source>
</evidence>
<evidence type="ECO:0000256" key="2">
    <source>
        <dbReference type="ARBA" id="ARBA00009877"/>
    </source>
</evidence>
<dbReference type="AlphaFoldDB" id="A0A0A1TJ75"/>
<feature type="transmembrane region" description="Helical" evidence="11">
    <location>
        <begin position="257"/>
        <end position="275"/>
    </location>
</feature>
<evidence type="ECO:0000256" key="9">
    <source>
        <dbReference type="RuleBase" id="RU003945"/>
    </source>
</evidence>
<dbReference type="GO" id="GO:0032979">
    <property type="term" value="P:protein insertion into mitochondrial inner membrane from matrix"/>
    <property type="evidence" value="ECO:0007669"/>
    <property type="project" value="TreeGrafter"/>
</dbReference>
<dbReference type="PANTHER" id="PTHR12428">
    <property type="entry name" value="OXA1"/>
    <property type="match status" value="1"/>
</dbReference>
<dbReference type="HOGENOM" id="CLU_029282_5_1_1"/>
<keyword evidence="14" id="KW-1185">Reference proteome</keyword>
<name>A0A0A1TJ75_9HYPO</name>
<keyword evidence="7" id="KW-0496">Mitochondrion</keyword>
<keyword evidence="8 11" id="KW-0472">Membrane</keyword>
<evidence type="ECO:0000256" key="10">
    <source>
        <dbReference type="SAM" id="MobiDB-lite"/>
    </source>
</evidence>
<dbReference type="GO" id="GO:0032977">
    <property type="term" value="F:membrane insertase activity"/>
    <property type="evidence" value="ECO:0007669"/>
    <property type="project" value="InterPro"/>
</dbReference>
<accession>A0A0A1TJ75</accession>
<organism evidence="13 14">
    <name type="scientific">[Torrubiella] hemipterigena</name>
    <dbReference type="NCBI Taxonomy" id="1531966"/>
    <lineage>
        <taxon>Eukaryota</taxon>
        <taxon>Fungi</taxon>
        <taxon>Dikarya</taxon>
        <taxon>Ascomycota</taxon>
        <taxon>Pezizomycotina</taxon>
        <taxon>Sordariomycetes</taxon>
        <taxon>Hypocreomycetidae</taxon>
        <taxon>Hypocreales</taxon>
        <taxon>Clavicipitaceae</taxon>
        <taxon>Clavicipitaceae incertae sedis</taxon>
        <taxon>'Torrubiella' clade</taxon>
    </lineage>
</organism>
<feature type="region of interest" description="Disordered" evidence="10">
    <location>
        <begin position="433"/>
        <end position="475"/>
    </location>
</feature>
<gene>
    <name evidence="13" type="ORF">VHEMI05636</name>
</gene>
<keyword evidence="4" id="KW-0999">Mitochondrion inner membrane</keyword>
<dbReference type="GO" id="GO:0005743">
    <property type="term" value="C:mitochondrial inner membrane"/>
    <property type="evidence" value="ECO:0007669"/>
    <property type="project" value="UniProtKB-SubCell"/>
</dbReference>
<evidence type="ECO:0000256" key="8">
    <source>
        <dbReference type="ARBA" id="ARBA00023136"/>
    </source>
</evidence>
<feature type="compositionally biased region" description="Basic and acidic residues" evidence="10">
    <location>
        <begin position="454"/>
        <end position="475"/>
    </location>
</feature>
<feature type="domain" description="Membrane insertase YidC/Oxa/ALB C-terminal" evidence="12">
    <location>
        <begin position="180"/>
        <end position="374"/>
    </location>
</feature>
<evidence type="ECO:0000256" key="7">
    <source>
        <dbReference type="ARBA" id="ARBA00023128"/>
    </source>
</evidence>
<feature type="transmembrane region" description="Helical" evidence="11">
    <location>
        <begin position="303"/>
        <end position="320"/>
    </location>
</feature>
<dbReference type="STRING" id="1531966.A0A0A1TJ75"/>
<evidence type="ECO:0000256" key="5">
    <source>
        <dbReference type="ARBA" id="ARBA00022946"/>
    </source>
</evidence>
<evidence type="ECO:0000256" key="1">
    <source>
        <dbReference type="ARBA" id="ARBA00004448"/>
    </source>
</evidence>
<dbReference type="InterPro" id="IPR028055">
    <property type="entry name" value="YidC/Oxa/ALB_C"/>
</dbReference>
<dbReference type="Pfam" id="PF02096">
    <property type="entry name" value="60KD_IMP"/>
    <property type="match status" value="1"/>
</dbReference>
<keyword evidence="5" id="KW-0809">Transit peptide</keyword>
<evidence type="ECO:0000256" key="3">
    <source>
        <dbReference type="ARBA" id="ARBA00022692"/>
    </source>
</evidence>
<feature type="transmembrane region" description="Helical" evidence="11">
    <location>
        <begin position="332"/>
        <end position="351"/>
    </location>
</feature>
<comment type="similarity">
    <text evidence="2 9">Belongs to the OXA1/ALB3/YidC family.</text>
</comment>
<dbReference type="CDD" id="cd20069">
    <property type="entry name" value="5TM_Oxa1-like"/>
    <property type="match status" value="1"/>
</dbReference>
<evidence type="ECO:0000313" key="13">
    <source>
        <dbReference type="EMBL" id="CEJ89812.1"/>
    </source>
</evidence>
<dbReference type="Proteomes" id="UP000039046">
    <property type="component" value="Unassembled WGS sequence"/>
</dbReference>
<feature type="transmembrane region" description="Helical" evidence="11">
    <location>
        <begin position="172"/>
        <end position="194"/>
    </location>
</feature>
<dbReference type="OrthoDB" id="2148490at2759"/>
<dbReference type="PANTHER" id="PTHR12428:SF66">
    <property type="entry name" value="MITOCHONDRIAL INNER MEMBRANE PROTEIN OXA1L"/>
    <property type="match status" value="1"/>
</dbReference>
<reference evidence="13 14" key="1">
    <citation type="journal article" date="2015" name="Genome Announc.">
        <title>Draft Genome Sequence and Gene Annotation of the Entomopathogenic Fungus Verticillium hemipterigenum.</title>
        <authorList>
            <person name="Horn F."/>
            <person name="Habel A."/>
            <person name="Scharf D.H."/>
            <person name="Dworschak J."/>
            <person name="Brakhage A.A."/>
            <person name="Guthke R."/>
            <person name="Hertweck C."/>
            <person name="Linde J."/>
        </authorList>
    </citation>
    <scope>NUCLEOTIDE SEQUENCE [LARGE SCALE GENOMIC DNA]</scope>
</reference>
<protein>
    <recommendedName>
        <fullName evidence="12">Membrane insertase YidC/Oxa/ALB C-terminal domain-containing protein</fullName>
    </recommendedName>
</protein>
<evidence type="ECO:0000313" key="14">
    <source>
        <dbReference type="Proteomes" id="UP000039046"/>
    </source>
</evidence>
<evidence type="ECO:0000256" key="4">
    <source>
        <dbReference type="ARBA" id="ARBA00022792"/>
    </source>
</evidence>
<keyword evidence="6 11" id="KW-1133">Transmembrane helix</keyword>
<sequence length="475" mass="51911">MLSSRGIPRSVSSAMSQRLAAGRLASGNAPAASRSFGTSFRTSNGLLSTASHIRTRSIVPTATVASVAGARHLSLWGWGWGGKKTTPEAPNAAIETIKEAEEKVAEAAATVKESVPDLASVTASEIDLQAINDIVNGQDVLNMPEQLGYLHALGLDYGWGPTSVMQWILEHVHVWTGLGWGASIIGTAVLLRVVMFYPQVRSLRFNAVMQRMKADPRFNEVMTLQKTALQNNDMEANQRSAFLRKVLQKEYGASSTGMLWAFMQIPFTFGLFRIIRGMSQIPVPALENSGYLWFTDLTVADPYFVLPAIGTGLMSVSLLLNMKHSPPAQHKMMKFAMYGFGAVGFVVTAYMSAGINLMTAAFSASTCVSAFILNNDSVRRSLGLATHRPADTPQAPVYQAPRAVSEANAEGIRGRANGALKDLTSGFSQQISNMTGQHAATEEEKAAKKRRELMRKLEQTRREQEREEFDRKYKQ</sequence>
<evidence type="ECO:0000259" key="12">
    <source>
        <dbReference type="Pfam" id="PF02096"/>
    </source>
</evidence>
<keyword evidence="3 9" id="KW-0812">Transmembrane</keyword>
<evidence type="ECO:0000256" key="6">
    <source>
        <dbReference type="ARBA" id="ARBA00022989"/>
    </source>
</evidence>
<proteinExistence type="inferred from homology"/>